<reference evidence="3 4" key="1">
    <citation type="journal article" date="2018" name="Nat. Ecol. Evol.">
        <title>Pezizomycetes genomes reveal the molecular basis of ectomycorrhizal truffle lifestyle.</title>
        <authorList>
            <person name="Murat C."/>
            <person name="Payen T."/>
            <person name="Noel B."/>
            <person name="Kuo A."/>
            <person name="Morin E."/>
            <person name="Chen J."/>
            <person name="Kohler A."/>
            <person name="Krizsan K."/>
            <person name="Balestrini R."/>
            <person name="Da Silva C."/>
            <person name="Montanini B."/>
            <person name="Hainaut M."/>
            <person name="Levati E."/>
            <person name="Barry K.W."/>
            <person name="Belfiori B."/>
            <person name="Cichocki N."/>
            <person name="Clum A."/>
            <person name="Dockter R.B."/>
            <person name="Fauchery L."/>
            <person name="Guy J."/>
            <person name="Iotti M."/>
            <person name="Le Tacon F."/>
            <person name="Lindquist E.A."/>
            <person name="Lipzen A."/>
            <person name="Malagnac F."/>
            <person name="Mello A."/>
            <person name="Molinier V."/>
            <person name="Miyauchi S."/>
            <person name="Poulain J."/>
            <person name="Riccioni C."/>
            <person name="Rubini A."/>
            <person name="Sitrit Y."/>
            <person name="Splivallo R."/>
            <person name="Traeger S."/>
            <person name="Wang M."/>
            <person name="Zifcakova L."/>
            <person name="Wipf D."/>
            <person name="Zambonelli A."/>
            <person name="Paolocci F."/>
            <person name="Nowrousian M."/>
            <person name="Ottonello S."/>
            <person name="Baldrian P."/>
            <person name="Spatafora J.W."/>
            <person name="Henrissat B."/>
            <person name="Nagy L.G."/>
            <person name="Aury J.M."/>
            <person name="Wincker P."/>
            <person name="Grigoriev I.V."/>
            <person name="Bonfante P."/>
            <person name="Martin F.M."/>
        </authorList>
    </citation>
    <scope>NUCLEOTIDE SEQUENCE [LARGE SCALE GENOMIC DNA]</scope>
    <source>
        <strain evidence="3 4">ATCC MYA-4762</strain>
    </source>
</reference>
<feature type="region of interest" description="Disordered" evidence="1">
    <location>
        <begin position="29"/>
        <end position="49"/>
    </location>
</feature>
<proteinExistence type="predicted"/>
<name>A0A3N4LNZ5_9PEZI</name>
<dbReference type="Proteomes" id="UP000267821">
    <property type="component" value="Unassembled WGS sequence"/>
</dbReference>
<dbReference type="Pfam" id="PF02845">
    <property type="entry name" value="CUE"/>
    <property type="match status" value="1"/>
</dbReference>
<dbReference type="InParanoid" id="A0A3N4LNZ5"/>
<gene>
    <name evidence="3" type="ORF">L211DRAFT_757240</name>
</gene>
<accession>A0A3N4LNZ5</accession>
<dbReference type="EMBL" id="ML121541">
    <property type="protein sequence ID" value="RPB24627.1"/>
    <property type="molecule type" value="Genomic_DNA"/>
</dbReference>
<dbReference type="STRING" id="1051890.A0A3N4LNZ5"/>
<evidence type="ECO:0000259" key="2">
    <source>
        <dbReference type="PROSITE" id="PS51140"/>
    </source>
</evidence>
<feature type="domain" description="CUE" evidence="2">
    <location>
        <begin position="54"/>
        <end position="97"/>
    </location>
</feature>
<dbReference type="CDD" id="cd14424">
    <property type="entry name" value="CUE_Cue1p_like"/>
    <property type="match status" value="1"/>
</dbReference>
<feature type="non-terminal residue" evidence="3">
    <location>
        <position position="203"/>
    </location>
</feature>
<dbReference type="Gene3D" id="1.10.8.10">
    <property type="entry name" value="DNA helicase RuvA subunit, C-terminal domain"/>
    <property type="match status" value="1"/>
</dbReference>
<sequence>SPSIGIPQLAACLLIGYLFFRWYNSSPPSTSSAAGPVSSSSALRRPPTAQDLARLQQRAEIVHGMFPQISLSSIKWELQKNGGSVEITTEKILAQGFLPEPPAPVNQDGSAPRSRAPTPAGGAASSSSSSPKPYTDLITRYNLADKLAALSSADEVTAQGRGRASAWSQDKQERQALLQKRREEMILKARRKLEGQVEKEKAS</sequence>
<feature type="non-terminal residue" evidence="3">
    <location>
        <position position="1"/>
    </location>
</feature>
<evidence type="ECO:0000313" key="4">
    <source>
        <dbReference type="Proteomes" id="UP000267821"/>
    </source>
</evidence>
<feature type="region of interest" description="Disordered" evidence="1">
    <location>
        <begin position="154"/>
        <end position="178"/>
    </location>
</feature>
<feature type="compositionally biased region" description="Low complexity" evidence="1">
    <location>
        <begin position="109"/>
        <end position="131"/>
    </location>
</feature>
<evidence type="ECO:0000256" key="1">
    <source>
        <dbReference type="SAM" id="MobiDB-lite"/>
    </source>
</evidence>
<protein>
    <recommendedName>
        <fullName evidence="2">CUE domain-containing protein</fullName>
    </recommendedName>
</protein>
<evidence type="ECO:0000313" key="3">
    <source>
        <dbReference type="EMBL" id="RPB24627.1"/>
    </source>
</evidence>
<dbReference type="OrthoDB" id="3824970at2759"/>
<organism evidence="3 4">
    <name type="scientific">Terfezia boudieri ATCC MYA-4762</name>
    <dbReference type="NCBI Taxonomy" id="1051890"/>
    <lineage>
        <taxon>Eukaryota</taxon>
        <taxon>Fungi</taxon>
        <taxon>Dikarya</taxon>
        <taxon>Ascomycota</taxon>
        <taxon>Pezizomycotina</taxon>
        <taxon>Pezizomycetes</taxon>
        <taxon>Pezizales</taxon>
        <taxon>Pezizaceae</taxon>
        <taxon>Terfezia</taxon>
    </lineage>
</organism>
<dbReference type="PROSITE" id="PS51140">
    <property type="entry name" value="CUE"/>
    <property type="match status" value="1"/>
</dbReference>
<feature type="region of interest" description="Disordered" evidence="1">
    <location>
        <begin position="97"/>
        <end position="134"/>
    </location>
</feature>
<dbReference type="InterPro" id="IPR003892">
    <property type="entry name" value="CUE"/>
</dbReference>
<keyword evidence="4" id="KW-1185">Reference proteome</keyword>
<feature type="compositionally biased region" description="Low complexity" evidence="1">
    <location>
        <begin position="29"/>
        <end position="42"/>
    </location>
</feature>
<dbReference type="AlphaFoldDB" id="A0A3N4LNZ5"/>
<dbReference type="GO" id="GO:0043130">
    <property type="term" value="F:ubiquitin binding"/>
    <property type="evidence" value="ECO:0007669"/>
    <property type="project" value="InterPro"/>
</dbReference>